<organism evidence="1 2">
    <name type="scientific">Leptothrix discophora</name>
    <dbReference type="NCBI Taxonomy" id="89"/>
    <lineage>
        <taxon>Bacteria</taxon>
        <taxon>Pseudomonadati</taxon>
        <taxon>Pseudomonadota</taxon>
        <taxon>Betaproteobacteria</taxon>
        <taxon>Burkholderiales</taxon>
        <taxon>Sphaerotilaceae</taxon>
        <taxon>Leptothrix</taxon>
    </lineage>
</organism>
<reference evidence="1 2" key="1">
    <citation type="submission" date="2023-08" db="EMBL/GenBank/DDBJ databases">
        <authorList>
            <person name="Roldan D.M."/>
            <person name="Menes R.J."/>
        </authorList>
    </citation>
    <scope>NUCLEOTIDE SEQUENCE [LARGE SCALE GENOMIC DNA]</scope>
    <source>
        <strain evidence="1 2">CCM 2812</strain>
    </source>
</reference>
<dbReference type="RefSeq" id="WP_305749609.1">
    <property type="nucleotide sequence ID" value="NZ_JAUZEE010000005.1"/>
</dbReference>
<accession>A0ABT9G3I2</accession>
<dbReference type="Gene3D" id="3.40.50.1820">
    <property type="entry name" value="alpha/beta hydrolase"/>
    <property type="match status" value="1"/>
</dbReference>
<evidence type="ECO:0000313" key="2">
    <source>
        <dbReference type="Proteomes" id="UP001235760"/>
    </source>
</evidence>
<dbReference type="SUPFAM" id="SSF53474">
    <property type="entry name" value="alpha/beta-Hydrolases"/>
    <property type="match status" value="1"/>
</dbReference>
<evidence type="ECO:0000313" key="1">
    <source>
        <dbReference type="EMBL" id="MDP4301051.1"/>
    </source>
</evidence>
<protein>
    <recommendedName>
        <fullName evidence="3">Alpha/beta hydrolase</fullName>
    </recommendedName>
</protein>
<dbReference type="Proteomes" id="UP001235760">
    <property type="component" value="Unassembled WGS sequence"/>
</dbReference>
<proteinExistence type="predicted"/>
<dbReference type="EMBL" id="JAUZEE010000005">
    <property type="protein sequence ID" value="MDP4301051.1"/>
    <property type="molecule type" value="Genomic_DNA"/>
</dbReference>
<keyword evidence="2" id="KW-1185">Reference proteome</keyword>
<gene>
    <name evidence="1" type="ORF">Q8X39_10425</name>
</gene>
<sequence>MTHLLLIFSAATVAALAALALLWAWQRHLLFPSPKRNAVLDSPGHDIVPVEVALSGKVLHGHLARPRGGRTIRSALIYFNGRREHPTSVFRAPADLPDHAVLCFHDEGMGLAWRKPAERERVANGLGALDWLARQTGLLRDRYESVRHIADVRCPCLLVIGALDTTIPPRLSRALFAGWPGRLTEQLLPDSSHRGILKRTDVHRAVGQFLGSIDAPQPPSAAP</sequence>
<evidence type="ECO:0008006" key="3">
    <source>
        <dbReference type="Google" id="ProtNLM"/>
    </source>
</evidence>
<name>A0ABT9G3I2_LEPDI</name>
<dbReference type="InterPro" id="IPR029058">
    <property type="entry name" value="AB_hydrolase_fold"/>
</dbReference>
<comment type="caution">
    <text evidence="1">The sequence shown here is derived from an EMBL/GenBank/DDBJ whole genome shotgun (WGS) entry which is preliminary data.</text>
</comment>